<sequence>MDAVGYVATAQEHLRSLKNTRLAALRPPGEFFDWQRVSKPANSGEFMKRAGYNIRYFSANYAVLVGLLAVYSLITNPLLLIAMAFLVGGFLAISRYFTEPFEFQGKTITPQNMYTGLFVIGRAGSAANKPCRLGCWRAGRAGWDAGEQAVQAQLSAGRL</sequence>
<protein>
    <recommendedName>
        <fullName evidence="5">PRA1 family protein</fullName>
    </recommendedName>
</protein>
<dbReference type="HOGENOM" id="CLU_103851_1_0_1"/>
<dbReference type="GO" id="GO:0005794">
    <property type="term" value="C:Golgi apparatus"/>
    <property type="evidence" value="ECO:0007669"/>
    <property type="project" value="TreeGrafter"/>
</dbReference>
<reference evidence="6 7" key="1">
    <citation type="journal article" date="2012" name="Eukaryot. Cell">
        <title>Draft genome sequence of CBS 2479, the standard type strain of Trichosporon asahii.</title>
        <authorList>
            <person name="Yang R.Y."/>
            <person name="Li H.T."/>
            <person name="Zhu H."/>
            <person name="Zhou G.P."/>
            <person name="Wang M."/>
            <person name="Wang L."/>
        </authorList>
    </citation>
    <scope>NUCLEOTIDE SEQUENCE [LARGE SCALE GENOMIC DNA]</scope>
    <source>
        <strain evidence="7">ATCC 90039 / CBS 2479 / JCM 2466 / KCTC 7840 / NCYC 2677 / UAMH 7654</strain>
    </source>
</reference>
<dbReference type="AlphaFoldDB" id="J5R8C1"/>
<evidence type="ECO:0000256" key="5">
    <source>
        <dbReference type="RuleBase" id="RU363107"/>
    </source>
</evidence>
<dbReference type="PANTHER" id="PTHR19317:SF0">
    <property type="entry name" value="PRENYLATED RAB ACCEPTOR PROTEIN 1"/>
    <property type="match status" value="1"/>
</dbReference>
<dbReference type="GeneID" id="25991072"/>
<evidence type="ECO:0000256" key="1">
    <source>
        <dbReference type="ARBA" id="ARBA00004141"/>
    </source>
</evidence>
<dbReference type="VEuPathDB" id="FungiDB:A1Q1_07560"/>
<dbReference type="InterPro" id="IPR004895">
    <property type="entry name" value="Prenylated_rab_accept_PRA1"/>
</dbReference>
<keyword evidence="2 5" id="KW-0812">Transmembrane</keyword>
<comment type="caution">
    <text evidence="6">The sequence shown here is derived from an EMBL/GenBank/DDBJ whole genome shotgun (WGS) entry which is preliminary data.</text>
</comment>
<comment type="subcellular location">
    <subcellularLocation>
        <location evidence="1 5">Membrane</location>
        <topology evidence="1 5">Multi-pass membrane protein</topology>
    </subcellularLocation>
</comment>
<dbReference type="Proteomes" id="UP000002748">
    <property type="component" value="Unassembled WGS sequence"/>
</dbReference>
<dbReference type="PANTHER" id="PTHR19317">
    <property type="entry name" value="PRENYLATED RAB ACCEPTOR 1-RELATED"/>
    <property type="match status" value="1"/>
</dbReference>
<evidence type="ECO:0000313" key="6">
    <source>
        <dbReference type="EMBL" id="EJT51233.1"/>
    </source>
</evidence>
<dbReference type="RefSeq" id="XP_014182430.1">
    <property type="nucleotide sequence ID" value="XM_014326955.1"/>
</dbReference>
<evidence type="ECO:0000256" key="3">
    <source>
        <dbReference type="ARBA" id="ARBA00022989"/>
    </source>
</evidence>
<dbReference type="GO" id="GO:0016020">
    <property type="term" value="C:membrane"/>
    <property type="evidence" value="ECO:0007669"/>
    <property type="project" value="UniProtKB-SubCell"/>
</dbReference>
<dbReference type="EMBL" id="ALBS01000068">
    <property type="protein sequence ID" value="EJT51233.1"/>
    <property type="molecule type" value="Genomic_DNA"/>
</dbReference>
<dbReference type="KEGG" id="tasa:A1Q1_07560"/>
<comment type="similarity">
    <text evidence="5">Belongs to the PRA1 family.</text>
</comment>
<proteinExistence type="inferred from homology"/>
<feature type="transmembrane region" description="Helical" evidence="5">
    <location>
        <begin position="56"/>
        <end position="74"/>
    </location>
</feature>
<evidence type="ECO:0000256" key="2">
    <source>
        <dbReference type="ARBA" id="ARBA00022692"/>
    </source>
</evidence>
<dbReference type="Pfam" id="PF03208">
    <property type="entry name" value="PRA1"/>
    <property type="match status" value="1"/>
</dbReference>
<gene>
    <name evidence="6" type="ORF">A1Q1_07560</name>
</gene>
<keyword evidence="4 5" id="KW-0472">Membrane</keyword>
<accession>J5R8C1</accession>
<evidence type="ECO:0000313" key="7">
    <source>
        <dbReference type="Proteomes" id="UP000002748"/>
    </source>
</evidence>
<evidence type="ECO:0000256" key="4">
    <source>
        <dbReference type="ARBA" id="ARBA00023136"/>
    </source>
</evidence>
<dbReference type="OrthoDB" id="63113at2759"/>
<keyword evidence="3 5" id="KW-1133">Transmembrane helix</keyword>
<name>J5R8C1_TRIAS</name>
<feature type="transmembrane region" description="Helical" evidence="5">
    <location>
        <begin position="80"/>
        <end position="98"/>
    </location>
</feature>
<organism evidence="6 7">
    <name type="scientific">Trichosporon asahii var. asahii (strain ATCC 90039 / CBS 2479 / JCM 2466 / KCTC 7840 / NBRC 103889/ NCYC 2677 / UAMH 7654)</name>
    <name type="common">Yeast</name>
    <dbReference type="NCBI Taxonomy" id="1186058"/>
    <lineage>
        <taxon>Eukaryota</taxon>
        <taxon>Fungi</taxon>
        <taxon>Dikarya</taxon>
        <taxon>Basidiomycota</taxon>
        <taxon>Agaricomycotina</taxon>
        <taxon>Tremellomycetes</taxon>
        <taxon>Trichosporonales</taxon>
        <taxon>Trichosporonaceae</taxon>
        <taxon>Trichosporon</taxon>
    </lineage>
</organism>